<protein>
    <submittedName>
        <fullName evidence="3">DUF6443 domain-containing protein</fullName>
    </submittedName>
</protein>
<dbReference type="NCBIfam" id="TIGR03696">
    <property type="entry name" value="Rhs_assc_core"/>
    <property type="match status" value="1"/>
</dbReference>
<evidence type="ECO:0000313" key="3">
    <source>
        <dbReference type="EMBL" id="WEK17959.1"/>
    </source>
</evidence>
<dbReference type="InterPro" id="IPR022385">
    <property type="entry name" value="Rhs_assc_core"/>
</dbReference>
<dbReference type="EMBL" id="CP119313">
    <property type="protein sequence ID" value="WEK17959.1"/>
    <property type="molecule type" value="Genomic_DNA"/>
</dbReference>
<dbReference type="Proteomes" id="UP001214530">
    <property type="component" value="Chromosome"/>
</dbReference>
<accession>A0AAJ6B5M4</accession>
<name>A0AAJ6B5M4_9SPHI</name>
<feature type="signal peptide" evidence="1">
    <location>
        <begin position="1"/>
        <end position="27"/>
    </location>
</feature>
<proteinExistence type="predicted"/>
<evidence type="ECO:0000259" key="2">
    <source>
        <dbReference type="Pfam" id="PF20041"/>
    </source>
</evidence>
<keyword evidence="1" id="KW-0732">Signal</keyword>
<evidence type="ECO:0000313" key="4">
    <source>
        <dbReference type="Proteomes" id="UP001214530"/>
    </source>
</evidence>
<feature type="chain" id="PRO_5042526290" evidence="1">
    <location>
        <begin position="28"/>
        <end position="1468"/>
    </location>
</feature>
<evidence type="ECO:0000256" key="1">
    <source>
        <dbReference type="SAM" id="SignalP"/>
    </source>
</evidence>
<dbReference type="Pfam" id="PF20041">
    <property type="entry name" value="DUF6443"/>
    <property type="match status" value="1"/>
</dbReference>
<sequence>MNNNNPFLNIALVATLAFSLVTSDVNAQVAPTANIPVTVGSNPAVLYPGIKNLVNTGQFNYVRTFIPDQPLSNIPSGSNYYRQATDYVDGLGRPLQTVGRKAHARGNDLVGVYVYDSMGRETYQYQPFAGPTGPLVFNGSYGTIKFNDSTQMRKFYEEAGNDEQPFNQTVFEPSPLGRIIKSMPPGGGGVGSSKGTTYNYITNTNWSYNNGLNVYVLTGGFPIWTIANTPGALPVNTGQYAQGQLHITIVTDADGKSSMEVKDKQGKVVMKMVNLTQNAWGATRPSDYAYTIYVYDDLGRVRCVLPPEAVKPTGTTGNFTWTAITQQVMDGLCFSYVYDYRGRVIEKKIPGKDVEYFVYDKRDRMVFSQDGNLRQINKWQFTGYDAMDRPLWTGIYGIAGTPETRVTLQAIMDGTQSYSMPSLFYYLKQYDMIDVSPVSIANCDMLSYTNYDHYGDDMPGFIAGEFTDMIPANNVLAVPSNVTYIARGLPTKSALRVLDPQTGLTGQWMYKAVYYDAKARPIQTNETNIIGGFDVNSHVYYFQGQLYKNKLRHHDTSAVAIPGTNDGIYYDYTVVNTFERNFGIGGKGNDLVKKHTQKINDGPDYELSGYEYDHLGRNTLKQWTAGLNLQEYNMGGMMNHIAFRKYNQDTVFNENLYYHNGFASRLYNGNIAGITWWGKDHVKRAYGYTYDNLNRLTHAEFNQYNGGWNKTGGVDFTASNITYDLNGNILTMNQMGRLPGAASSIPMDILAYKYAPGSNQLFNVKDGVAPAVTAALPDFKDDGNNNANTVEEYRYDKNGNLVWDLNKKISAIRYNHLNKPSRITVDGKGTINYTYDAAGNRIRKVMVDAVTAATEQWDYVGNFVYKNRELQYILNDEGRARPIAAGHAEYAAVPDGEWQTKFVYDYFVKDHLGNVRSTINSKPNAYPYLAMHNISTANIENLIFDNITAVRDTKPGSTDPDDMAARLNGAELDRRIGTAIMLQTNPGDRFTINVNAFYDGDYGQHDAPVSPNEMMESLMGTLLRGSTIGPKGMPVEKLPDNQAMIRSIFANPALAGQVDQIINQNNNKDAPKAHLNYLWFNDKMQLQADLSGSVQVAQLPNNWNVLTPMDGNSSSSWGTVSDPGIVSPGVGTLIVYIDNQSIGKDVWFDNLSLNMYTSEVTEEDHYYPFGLTVNMFTNTGVAANPYKYQGITLEKHFGLETYETFFRGLDPQLGRFNSIDPKAATNTSISPYAAMENNPVLFTDVLGDSVNVAGLYEKNKDGSFVNPKAVKAFEIFASTDNGKAYLLDHAQAGFSLQGEIVCDLNIQATEEGKSSQGGVDVNYTLGDIKQDNGGAATSSDYTKGTFGKKDGGRLKTSFVFPRAFKFVQKYSDENDETMYNVAKVTHETFLHGMINEKKYFSNVSKFTFGYGDHSDDVFNGSFMEKKGLPTLINAQKILLKTNGGSGMSIENIKKMLDGGRGTDGQIKK</sequence>
<dbReference type="Gene3D" id="2.180.10.10">
    <property type="entry name" value="RHS repeat-associated core"/>
    <property type="match status" value="2"/>
</dbReference>
<feature type="domain" description="DUF6443" evidence="2">
    <location>
        <begin position="78"/>
        <end position="200"/>
    </location>
</feature>
<reference evidence="3" key="1">
    <citation type="submission" date="2023-03" db="EMBL/GenBank/DDBJ databases">
        <title>Andean soil-derived lignocellulolytic bacterial consortium as a source of novel taxa and putative plastic-active enzymes.</title>
        <authorList>
            <person name="Diaz-Garcia L."/>
            <person name="Chuvochina M."/>
            <person name="Feuerriegel G."/>
            <person name="Bunk B."/>
            <person name="Sproer C."/>
            <person name="Streit W.R."/>
            <person name="Rodriguez L.M."/>
            <person name="Overmann J."/>
            <person name="Jimenez D.J."/>
        </authorList>
    </citation>
    <scope>NUCLEOTIDE SEQUENCE</scope>
    <source>
        <strain evidence="3">MAG 3858</strain>
    </source>
</reference>
<organism evidence="3 4">
    <name type="scientific">Candidatus Pedobacter colombiensis</name>
    <dbReference type="NCBI Taxonomy" id="3121371"/>
    <lineage>
        <taxon>Bacteria</taxon>
        <taxon>Pseudomonadati</taxon>
        <taxon>Bacteroidota</taxon>
        <taxon>Sphingobacteriia</taxon>
        <taxon>Sphingobacteriales</taxon>
        <taxon>Sphingobacteriaceae</taxon>
        <taxon>Pedobacter</taxon>
    </lineage>
</organism>
<gene>
    <name evidence="3" type="ORF">P0Y49_14250</name>
</gene>
<dbReference type="InterPro" id="IPR045619">
    <property type="entry name" value="DUF6443"/>
</dbReference>